<evidence type="ECO:0000259" key="1">
    <source>
        <dbReference type="Pfam" id="PF11505"/>
    </source>
</evidence>
<dbReference type="Proteomes" id="UP000066042">
    <property type="component" value="Chromosome"/>
</dbReference>
<dbReference type="InterPro" id="IPR023108">
    <property type="entry name" value="DUF3216"/>
</dbReference>
<evidence type="ECO:0000313" key="2">
    <source>
        <dbReference type="EMBL" id="ALM74718.1"/>
    </source>
</evidence>
<gene>
    <name evidence="2" type="ORF">TBCH5v1_0763</name>
</gene>
<accession>A0A0S1XA97</accession>
<dbReference type="Pfam" id="PF11505">
    <property type="entry name" value="DUF3216"/>
    <property type="match status" value="1"/>
</dbReference>
<dbReference type="GeneID" id="26136039"/>
<proteinExistence type="predicted"/>
<dbReference type="Gene3D" id="1.20.120.460">
    <property type="entry name" value="protein pf1176 like"/>
    <property type="match status" value="1"/>
</dbReference>
<dbReference type="RefSeq" id="WP_056933558.1">
    <property type="nucleotide sequence ID" value="NZ_CP013050.1"/>
</dbReference>
<feature type="domain" description="DUF3216" evidence="1">
    <location>
        <begin position="5"/>
        <end position="94"/>
    </location>
</feature>
<evidence type="ECO:0000313" key="3">
    <source>
        <dbReference type="Proteomes" id="UP000066042"/>
    </source>
</evidence>
<dbReference type="AlphaFoldDB" id="A0A0S1XA97"/>
<dbReference type="PATRIC" id="fig|55802.8.peg.758"/>
<name>A0A0S1XA97_THEBA</name>
<protein>
    <recommendedName>
        <fullName evidence="1">DUF3216 domain-containing protein</fullName>
    </recommendedName>
</protein>
<sequence>MHIMEELKTLCRELGEESLIPRIESFIALNKEFESKKGKEFVEVSILGFAEGILTTLKLKYPENEKVRSLLEKVSTQGKELDIKFRKPKPPIFDE</sequence>
<reference evidence="2 3" key="1">
    <citation type="journal article" date="2016" name="Genome Announc.">
        <title>Complete genome sequence of the hyperthermophilic and piezophilic archaeon Thermococcus barophilus Ch5, capable of growth at the expense of hydrogenogenesis from carbon monoxide and formate.</title>
        <authorList>
            <person name="Oger P."/>
            <person name="Sokolova T.G."/>
            <person name="Kozhevnikova D.A."/>
            <person name="Taranov E.A."/>
            <person name="Vannier P."/>
            <person name="Lee H.S."/>
            <person name="Kwon K.K."/>
            <person name="Kang S.G."/>
            <person name="Lee J.H."/>
            <person name="Bonch-Osmolovskaya E.A."/>
            <person name="Lebedinsky A.V."/>
        </authorList>
    </citation>
    <scope>NUCLEOTIDE SEQUENCE [LARGE SCALE GENOMIC DNA]</scope>
    <source>
        <strain evidence="3">Ch5</strain>
    </source>
</reference>
<organism evidence="2 3">
    <name type="scientific">Thermococcus barophilus</name>
    <dbReference type="NCBI Taxonomy" id="55802"/>
    <lineage>
        <taxon>Archaea</taxon>
        <taxon>Methanobacteriati</taxon>
        <taxon>Methanobacteriota</taxon>
        <taxon>Thermococci</taxon>
        <taxon>Thermococcales</taxon>
        <taxon>Thermococcaceae</taxon>
        <taxon>Thermococcus</taxon>
    </lineage>
</organism>
<dbReference type="EMBL" id="CP013050">
    <property type="protein sequence ID" value="ALM74718.1"/>
    <property type="molecule type" value="Genomic_DNA"/>
</dbReference>
<dbReference type="InterPro" id="IPR038317">
    <property type="entry name" value="Pf1176-like_sf"/>
</dbReference>
<dbReference type="STRING" id="55802.TBCH5v1_0763"/>